<protein>
    <submittedName>
        <fullName evidence="17">Uncharacterized protein</fullName>
    </submittedName>
</protein>
<comment type="caution">
    <text evidence="17">The sequence shown here is derived from an EMBL/GenBank/DDBJ whole genome shotgun (WGS) entry which is preliminary data.</text>
</comment>
<dbReference type="CDD" id="cd08330">
    <property type="entry name" value="CARD_ASC_NALP1"/>
    <property type="match status" value="1"/>
</dbReference>
<dbReference type="Gene3D" id="3.30.40.100">
    <property type="match status" value="2"/>
</dbReference>
<evidence type="ECO:0000256" key="5">
    <source>
        <dbReference type="ARBA" id="ARBA00022723"/>
    </source>
</evidence>
<dbReference type="PROSITE" id="PS51830">
    <property type="entry name" value="FIIND"/>
    <property type="match status" value="2"/>
</dbReference>
<feature type="domain" description="CW-type" evidence="15">
    <location>
        <begin position="964"/>
        <end position="1016"/>
    </location>
</feature>
<evidence type="ECO:0000259" key="14">
    <source>
        <dbReference type="PROSITE" id="PS50209"/>
    </source>
</evidence>
<dbReference type="InterPro" id="IPR041006">
    <property type="entry name" value="Morc_S5"/>
</dbReference>
<keyword evidence="4" id="KW-0399">Innate immunity</keyword>
<keyword evidence="10" id="KW-0395">Inflammatory response</keyword>
<keyword evidence="8" id="KW-0391">Immunity</keyword>
<dbReference type="PROSITE" id="PS51050">
    <property type="entry name" value="ZF_CW"/>
    <property type="match status" value="2"/>
</dbReference>
<dbReference type="Pfam" id="PF07496">
    <property type="entry name" value="zf-CW"/>
    <property type="match status" value="2"/>
</dbReference>
<dbReference type="InterPro" id="IPR045261">
    <property type="entry name" value="MORC_ATPase"/>
</dbReference>
<dbReference type="Proteomes" id="UP000606274">
    <property type="component" value="Unassembled WGS sequence"/>
</dbReference>
<evidence type="ECO:0000256" key="10">
    <source>
        <dbReference type="ARBA" id="ARBA00023198"/>
    </source>
</evidence>
<evidence type="ECO:0000256" key="13">
    <source>
        <dbReference type="SAM" id="MobiDB-lite"/>
    </source>
</evidence>
<dbReference type="SUPFAM" id="SSF55874">
    <property type="entry name" value="ATPase domain of HSP90 chaperone/DNA topoisomerase II/histidine kinase"/>
    <property type="match status" value="1"/>
</dbReference>
<dbReference type="GO" id="GO:0006954">
    <property type="term" value="P:inflammatory response"/>
    <property type="evidence" value="ECO:0007669"/>
    <property type="project" value="UniProtKB-KW"/>
</dbReference>
<sequence length="1709" mass="197221">MEELMSEFNVIDGLHRNSSGTRIIIWNLRRTHSGELEFDFTRDDYDIQIPFDVYKRTRNTKKQQLEAEKWMPESKYPLWAYCSILYLKPRMQIIIRRQKVETQFITKSLAHVFKDSYKPLGLGKTIKITFGYNTKSKEHYGLMMYHKNRLIKAYERVPCQRKANSSGVGVIGVIECNYLKPTHNKQNTEEYRKTMLSVGIKLEHHWKEVGHRHKKILHCTEPIEDLLKRPDQIWVQCDECLKWRKLPDGIVADKLPKHRFCRMNSDPKFRSCTVEEEPEDPDDEQHTFKKTYKKDEKQQKLQKEERLQTQKGHSSDIQITASPPDATTNKPSFITTPTSFVCAHAGQFHCKLTNLIFEMKGKGEVFCTTESLDRRPLQGIRKYQPAGPLYNITCSEGSILYLYLPHCEIHADRNHTELTVAHFSEGNMEILQPLKVTNTHVIIEVQHMSLFGLLKKWITPETSINAQVLLFHQTLQQRKKLYIYLLPGNVPVKEVQNQHEGNTYIQCSSICQLTPGKKYKPSCLPYVSQPKVATFLHDYGPNYHPTFEVILDTDIQDLTLILLDEIGQEVWEPHQVLLTAGRRANVSNELGDEAEFVDNHRDILIQRVLLVMEIADTLLTKEMISNEMYNDIKETSTSQDKMRVSPKYLHANSTSHTWPFSAIAELIDNAYDPDVSAKNFWIDNTVIKDQDCLIFMDNGKGMDYDKMFKMLSAAPEHADSLNDILKYSLFNTKEELLSEFSVIEGLCAGSSGTRIIIWNLHSTPSGELELDFMTDGYDIRIPTDMWKSTTEPNKSQEGSGMSVPKNEYSLRAYCSILYLKPRMQIILQGQKVETLYIPKTLAKVTHDLYKPASFKGAKGIPITFGYNTKSKEHYGLMMYNKNRLIKAYERVACQRKANMGVGVIGVLECNHLTPIHNKQDFDQSVEYRRTIMSVGTKLQDYFKEVNYRHKVNPNCTDSFEDTVKRPDQNWVQCDDCMKWRKLPDGIVPEMLPEKWFCHMNSDPQFRSCEVEEEPDDSDEPARFQKTYKQEEQMQKLQQNRQQPSSSTFSPVQTLPNPSFAIQDTYLSRTPKRKKKAEDLGPENSKEKKARIRDFDDMPDLSTCLPAMFNHDTDANKVDCKDIKASLKYDDDDVIDKDLLKKEKISQTTQSSSDYQQNYKGLHLQIMEAMRHLQDKLIELKKDKARGGCKDFMDKLEYEQWKNCCDSLQNDLEEIKTENVEVSIQDCAALSTEASVKGEVSQTWKDESQDEKGQTDKIQSLPELRELRQNLTRLLRSHVPTLELEQVINKVFAQVLDAITPKVASLLTKETKLPDADLFLEYKEYKEEDNQSIPPEYLHTRHTSAITDIFVPELINHTANSGEYRFLCSHAGQFHCKLTKIVFEMKGKGEVLYTVESWDNSQLQGMGQFQPAGPLYNIKCSEDSVHYMHFPHCEIYDGTNLIDLAVAHFSEGNVEIIQPLKITNTHVIFEVHGLSIFGLLKKIFWDTPISAQVLLFYKEMIGIQRRKKLHIHLLPGNVAVEEVQKRHQSSTYIPCSSTCQLIPGKKYRPLCEPYASQPKAETFGYDYGPNYHPTFEVIFNTEVEDLALGLLDEIGLEVWEPRQVLLTDEMREGAQDQIDNDVKFVDLHRDMLIQRVSSVNEIADNLLTKRMISNETYSDIGNATTSQEKMRILYRSLNSGGRAVKAEFYKVLMEKEPYLVDDLLPTSTDA</sequence>
<feature type="region of interest" description="Disordered" evidence="13">
    <location>
        <begin position="1029"/>
        <end position="1090"/>
    </location>
</feature>
<evidence type="ECO:0000256" key="9">
    <source>
        <dbReference type="ARBA" id="ARBA00023054"/>
    </source>
</evidence>
<feature type="compositionally biased region" description="Acidic residues" evidence="13">
    <location>
        <begin position="274"/>
        <end position="283"/>
    </location>
</feature>
<dbReference type="Pfam" id="PF00619">
    <property type="entry name" value="CARD"/>
    <property type="match status" value="2"/>
</dbReference>
<evidence type="ECO:0000256" key="2">
    <source>
        <dbReference type="ARBA" id="ARBA00004514"/>
    </source>
</evidence>
<reference evidence="17" key="1">
    <citation type="submission" date="2020-08" db="EMBL/GenBank/DDBJ databases">
        <title>Chromosome-level assembly of Southern catfish (Silurus meridionalis) provides insights into visual adaptation to the nocturnal and benthic lifestyles.</title>
        <authorList>
            <person name="Zhang Y."/>
            <person name="Wang D."/>
            <person name="Peng Z."/>
        </authorList>
    </citation>
    <scope>NUCLEOTIDE SEQUENCE</scope>
    <source>
        <strain evidence="17">SWU-2019-XX</strain>
        <tissue evidence="17">Muscle</tissue>
    </source>
</reference>
<evidence type="ECO:0000259" key="16">
    <source>
        <dbReference type="PROSITE" id="PS51830"/>
    </source>
</evidence>
<accession>A0A8T0BPP7</accession>
<dbReference type="Gene3D" id="1.10.533.10">
    <property type="entry name" value="Death Domain, Fas"/>
    <property type="match status" value="2"/>
</dbReference>
<feature type="coiled-coil region" evidence="12">
    <location>
        <begin position="1197"/>
        <end position="1224"/>
    </location>
</feature>
<keyword evidence="9 12" id="KW-0175">Coiled coil</keyword>
<dbReference type="GO" id="GO:0008270">
    <property type="term" value="F:zinc ion binding"/>
    <property type="evidence" value="ECO:0007669"/>
    <property type="project" value="UniProtKB-KW"/>
</dbReference>
<evidence type="ECO:0000256" key="12">
    <source>
        <dbReference type="SAM" id="Coils"/>
    </source>
</evidence>
<proteinExistence type="predicted"/>
<dbReference type="PANTHER" id="PTHR23336">
    <property type="entry name" value="ZINC FINGER CW-TYPE COILED-COIL DOMAIN PROTEIN 3"/>
    <property type="match status" value="1"/>
</dbReference>
<evidence type="ECO:0000256" key="6">
    <source>
        <dbReference type="ARBA" id="ARBA00022771"/>
    </source>
</evidence>
<dbReference type="InterPro" id="IPR025307">
    <property type="entry name" value="FIIND_dom"/>
</dbReference>
<dbReference type="InterPro" id="IPR011124">
    <property type="entry name" value="Znf_CW"/>
</dbReference>
<dbReference type="GO" id="GO:0042981">
    <property type="term" value="P:regulation of apoptotic process"/>
    <property type="evidence" value="ECO:0007669"/>
    <property type="project" value="InterPro"/>
</dbReference>
<feature type="compositionally biased region" description="Polar residues" evidence="13">
    <location>
        <begin position="1034"/>
        <end position="1067"/>
    </location>
</feature>
<evidence type="ECO:0000256" key="11">
    <source>
        <dbReference type="ARBA" id="ARBA00023242"/>
    </source>
</evidence>
<keyword evidence="6" id="KW-0863">Zinc-finger</keyword>
<dbReference type="Pfam" id="PF17942">
    <property type="entry name" value="Morc6_S5"/>
    <property type="match status" value="2"/>
</dbReference>
<dbReference type="InterPro" id="IPR033516">
    <property type="entry name" value="CARD8/ASC/NALP1_CARD"/>
</dbReference>
<evidence type="ECO:0000256" key="8">
    <source>
        <dbReference type="ARBA" id="ARBA00022859"/>
    </source>
</evidence>
<dbReference type="GO" id="GO:0016887">
    <property type="term" value="F:ATP hydrolysis activity"/>
    <property type="evidence" value="ECO:0007669"/>
    <property type="project" value="InterPro"/>
</dbReference>
<dbReference type="FunFam" id="1.10.533.10:FF:000013">
    <property type="entry name" value="Apoptosis-associated speck-like protein containing a CARD"/>
    <property type="match status" value="1"/>
</dbReference>
<feature type="domain" description="FIIND" evidence="16">
    <location>
        <begin position="318"/>
        <end position="589"/>
    </location>
</feature>
<name>A0A8T0BPP7_SILME</name>
<keyword evidence="18" id="KW-1185">Reference proteome</keyword>
<dbReference type="InterPro" id="IPR011029">
    <property type="entry name" value="DEATH-like_dom_sf"/>
</dbReference>
<feature type="domain" description="CW-type" evidence="15">
    <location>
        <begin position="228"/>
        <end position="280"/>
    </location>
</feature>
<evidence type="ECO:0000256" key="4">
    <source>
        <dbReference type="ARBA" id="ARBA00022588"/>
    </source>
</evidence>
<evidence type="ECO:0000313" key="17">
    <source>
        <dbReference type="EMBL" id="KAF7709282.1"/>
    </source>
</evidence>
<evidence type="ECO:0000256" key="1">
    <source>
        <dbReference type="ARBA" id="ARBA00004123"/>
    </source>
</evidence>
<evidence type="ECO:0000256" key="7">
    <source>
        <dbReference type="ARBA" id="ARBA00022833"/>
    </source>
</evidence>
<evidence type="ECO:0000256" key="3">
    <source>
        <dbReference type="ARBA" id="ARBA00022490"/>
    </source>
</evidence>
<dbReference type="Pfam" id="PF23679">
    <property type="entry name" value="UPA-FIIND"/>
    <property type="match status" value="2"/>
</dbReference>
<organism evidence="17 18">
    <name type="scientific">Silurus meridionalis</name>
    <name type="common">Southern catfish</name>
    <name type="synonym">Silurus soldatovi meridionalis</name>
    <dbReference type="NCBI Taxonomy" id="175797"/>
    <lineage>
        <taxon>Eukaryota</taxon>
        <taxon>Metazoa</taxon>
        <taxon>Chordata</taxon>
        <taxon>Craniata</taxon>
        <taxon>Vertebrata</taxon>
        <taxon>Euteleostomi</taxon>
        <taxon>Actinopterygii</taxon>
        <taxon>Neopterygii</taxon>
        <taxon>Teleostei</taxon>
        <taxon>Ostariophysi</taxon>
        <taxon>Siluriformes</taxon>
        <taxon>Siluridae</taxon>
        <taxon>Silurus</taxon>
    </lineage>
</organism>
<dbReference type="Pfam" id="PF13553">
    <property type="entry name" value="FIIND"/>
    <property type="match status" value="2"/>
</dbReference>
<evidence type="ECO:0000259" key="15">
    <source>
        <dbReference type="PROSITE" id="PS51050"/>
    </source>
</evidence>
<feature type="domain" description="FIIND" evidence="16">
    <location>
        <begin position="1343"/>
        <end position="1617"/>
    </location>
</feature>
<dbReference type="GO" id="GO:0045087">
    <property type="term" value="P:innate immune response"/>
    <property type="evidence" value="ECO:0007669"/>
    <property type="project" value="UniProtKB-KW"/>
</dbReference>
<keyword evidence="5" id="KW-0479">Metal-binding</keyword>
<gene>
    <name evidence="17" type="ORF">HF521_016132</name>
</gene>
<keyword evidence="7" id="KW-0862">Zinc</keyword>
<dbReference type="InterPro" id="IPR036890">
    <property type="entry name" value="HATPase_C_sf"/>
</dbReference>
<keyword evidence="3" id="KW-0963">Cytoplasm</keyword>
<dbReference type="PROSITE" id="PS50209">
    <property type="entry name" value="CARD"/>
    <property type="match status" value="2"/>
</dbReference>
<feature type="compositionally biased region" description="Basic and acidic residues" evidence="13">
    <location>
        <begin position="293"/>
        <end position="308"/>
    </location>
</feature>
<dbReference type="GO" id="GO:0016605">
    <property type="term" value="C:PML body"/>
    <property type="evidence" value="ECO:0007669"/>
    <property type="project" value="TreeGrafter"/>
</dbReference>
<dbReference type="GO" id="GO:0005829">
    <property type="term" value="C:cytosol"/>
    <property type="evidence" value="ECO:0007669"/>
    <property type="project" value="UniProtKB-SubCell"/>
</dbReference>
<evidence type="ECO:0000313" key="18">
    <source>
        <dbReference type="Proteomes" id="UP000606274"/>
    </source>
</evidence>
<feature type="compositionally biased region" description="Polar residues" evidence="13">
    <location>
        <begin position="315"/>
        <end position="330"/>
    </location>
</feature>
<dbReference type="SUPFAM" id="SSF47986">
    <property type="entry name" value="DEATH domain"/>
    <property type="match status" value="2"/>
</dbReference>
<dbReference type="EMBL" id="JABFDY010000003">
    <property type="protein sequence ID" value="KAF7709282.1"/>
    <property type="molecule type" value="Genomic_DNA"/>
</dbReference>
<feature type="domain" description="CARD" evidence="14">
    <location>
        <begin position="1616"/>
        <end position="1706"/>
    </location>
</feature>
<keyword evidence="11" id="KW-0539">Nucleus</keyword>
<comment type="subcellular location">
    <subcellularLocation>
        <location evidence="2">Cytoplasm</location>
        <location evidence="2">Cytosol</location>
    </subcellularLocation>
    <subcellularLocation>
        <location evidence="1">Nucleus</location>
    </subcellularLocation>
</comment>
<feature type="compositionally biased region" description="Basic and acidic residues" evidence="13">
    <location>
        <begin position="1075"/>
        <end position="1090"/>
    </location>
</feature>
<feature type="region of interest" description="Disordered" evidence="13">
    <location>
        <begin position="271"/>
        <end position="330"/>
    </location>
</feature>
<feature type="domain" description="CARD" evidence="14">
    <location>
        <begin position="589"/>
        <end position="643"/>
    </location>
</feature>
<dbReference type="InterPro" id="IPR001315">
    <property type="entry name" value="CARD"/>
</dbReference>
<dbReference type="PANTHER" id="PTHR23336:SF17">
    <property type="entry name" value="MORC FAMILY CW-TYPE ZINC FINGER PROTEIN 3"/>
    <property type="match status" value="1"/>
</dbReference>